<evidence type="ECO:0000313" key="2">
    <source>
        <dbReference type="EMBL" id="KAF2605926.1"/>
    </source>
</evidence>
<organism evidence="2 3">
    <name type="scientific">Brassica cretica</name>
    <name type="common">Mustard</name>
    <dbReference type="NCBI Taxonomy" id="69181"/>
    <lineage>
        <taxon>Eukaryota</taxon>
        <taxon>Viridiplantae</taxon>
        <taxon>Streptophyta</taxon>
        <taxon>Embryophyta</taxon>
        <taxon>Tracheophyta</taxon>
        <taxon>Spermatophyta</taxon>
        <taxon>Magnoliopsida</taxon>
        <taxon>eudicotyledons</taxon>
        <taxon>Gunneridae</taxon>
        <taxon>Pentapetalae</taxon>
        <taxon>rosids</taxon>
        <taxon>malvids</taxon>
        <taxon>Brassicales</taxon>
        <taxon>Brassicaceae</taxon>
        <taxon>Brassiceae</taxon>
        <taxon>Brassica</taxon>
    </lineage>
</organism>
<feature type="region of interest" description="Disordered" evidence="1">
    <location>
        <begin position="442"/>
        <end position="483"/>
    </location>
</feature>
<comment type="caution">
    <text evidence="2">The sequence shown here is derived from an EMBL/GenBank/DDBJ whole genome shotgun (WGS) entry which is preliminary data.</text>
</comment>
<accession>A0A8S9LKN2</accession>
<gene>
    <name evidence="2" type="ORF">F2Q68_00043090</name>
</gene>
<feature type="compositionally biased region" description="Basic and acidic residues" evidence="1">
    <location>
        <begin position="160"/>
        <end position="171"/>
    </location>
</feature>
<reference evidence="2" key="1">
    <citation type="submission" date="2019-12" db="EMBL/GenBank/DDBJ databases">
        <title>Genome sequencing and annotation of Brassica cretica.</title>
        <authorList>
            <person name="Studholme D.J."/>
            <person name="Sarris P.F."/>
        </authorList>
    </citation>
    <scope>NUCLEOTIDE SEQUENCE</scope>
    <source>
        <strain evidence="2">PFS-001/15</strain>
        <tissue evidence="2">Leaf</tissue>
    </source>
</reference>
<evidence type="ECO:0000313" key="3">
    <source>
        <dbReference type="Proteomes" id="UP000712281"/>
    </source>
</evidence>
<dbReference type="AlphaFoldDB" id="A0A8S9LKN2"/>
<feature type="region of interest" description="Disordered" evidence="1">
    <location>
        <begin position="160"/>
        <end position="184"/>
    </location>
</feature>
<protein>
    <submittedName>
        <fullName evidence="2">Uncharacterized protein</fullName>
    </submittedName>
</protein>
<proteinExistence type="predicted"/>
<evidence type="ECO:0000256" key="1">
    <source>
        <dbReference type="SAM" id="MobiDB-lite"/>
    </source>
</evidence>
<sequence>MGVLGIEDDRDLRRTGFGVGGNPPPIVAPWSLVCLSLLAMSGIDYGGVSETGYHVTLRLERGFYFLSVIKVSGGVAVEEQRLSEVLEMPTVEAKDPMAGDQDPPLDLLGTLGDEVAIKALPARQLTAHRPTTTTTTFGPITRARAKAQKETIEHIANLVRPKEKEETEKRRGSMSASSLSGHPNNHTIQEILAVKLIRTHQVVSELLGGKMAEVGREGEHVDEPVQRTDGVAGVVGGAREVAARQPIRARRAAPAGADKHGLYFCSLHFFETEPVYPGHSEQKLEYQDHMCKTCTCSNKKSKFLSLEHVAHVFSLSKITSKSDTELMIQSSLQCSLDKSVGVMPSSKQSRFSMMMDVMLGAFSSKCQEAVLDVGSRMASPQNPVKIEQDYSDAPVTKKTLPGPLPVGVENDYDEVNVQISEEEKFFDKYFFEIDSSLRKALRKKRKSSDKSSRRIAMQRPNTCSARSLRNDRVRSKPQSLRSDQTSIPLGCYVATELEPELGRYVATKLEPKLGRYVATELFRNIDTTSVHAFSSALRCYLPNTVANPSHVPRHF</sequence>
<dbReference type="EMBL" id="QGKW02000276">
    <property type="protein sequence ID" value="KAF2605926.1"/>
    <property type="molecule type" value="Genomic_DNA"/>
</dbReference>
<name>A0A8S9LKN2_BRACR</name>
<feature type="compositionally biased region" description="Polar residues" evidence="1">
    <location>
        <begin position="174"/>
        <end position="184"/>
    </location>
</feature>
<dbReference type="Proteomes" id="UP000712281">
    <property type="component" value="Unassembled WGS sequence"/>
</dbReference>